<name>A0A0E9SPK1_ANGAN</name>
<reference evidence="1" key="1">
    <citation type="submission" date="2014-11" db="EMBL/GenBank/DDBJ databases">
        <authorList>
            <person name="Amaro Gonzalez C."/>
        </authorList>
    </citation>
    <scope>NUCLEOTIDE SEQUENCE</scope>
</reference>
<dbReference type="AlphaFoldDB" id="A0A0E9SPK1"/>
<protein>
    <submittedName>
        <fullName evidence="1">Uncharacterized protein</fullName>
    </submittedName>
</protein>
<evidence type="ECO:0000313" key="1">
    <source>
        <dbReference type="EMBL" id="JAH43192.1"/>
    </source>
</evidence>
<sequence length="37" mass="4080">MYLNLSRGLIISYVSLCPTGSLPNWGEHGSSSWLQVI</sequence>
<dbReference type="EMBL" id="GBXM01065385">
    <property type="protein sequence ID" value="JAH43192.1"/>
    <property type="molecule type" value="Transcribed_RNA"/>
</dbReference>
<accession>A0A0E9SPK1</accession>
<proteinExistence type="predicted"/>
<dbReference type="EMBL" id="GBXM01068956">
    <property type="protein sequence ID" value="JAH39621.1"/>
    <property type="molecule type" value="Transcribed_RNA"/>
</dbReference>
<reference evidence="1" key="2">
    <citation type="journal article" date="2015" name="Fish Shellfish Immunol.">
        <title>Early steps in the European eel (Anguilla anguilla)-Vibrio vulnificus interaction in the gills: Role of the RtxA13 toxin.</title>
        <authorList>
            <person name="Callol A."/>
            <person name="Pajuelo D."/>
            <person name="Ebbesson L."/>
            <person name="Teles M."/>
            <person name="MacKenzie S."/>
            <person name="Amaro C."/>
        </authorList>
    </citation>
    <scope>NUCLEOTIDE SEQUENCE</scope>
</reference>
<organism evidence="1">
    <name type="scientific">Anguilla anguilla</name>
    <name type="common">European freshwater eel</name>
    <name type="synonym">Muraena anguilla</name>
    <dbReference type="NCBI Taxonomy" id="7936"/>
    <lineage>
        <taxon>Eukaryota</taxon>
        <taxon>Metazoa</taxon>
        <taxon>Chordata</taxon>
        <taxon>Craniata</taxon>
        <taxon>Vertebrata</taxon>
        <taxon>Euteleostomi</taxon>
        <taxon>Actinopterygii</taxon>
        <taxon>Neopterygii</taxon>
        <taxon>Teleostei</taxon>
        <taxon>Anguilliformes</taxon>
        <taxon>Anguillidae</taxon>
        <taxon>Anguilla</taxon>
    </lineage>
</organism>